<comment type="caution">
    <text evidence="1">The sequence shown here is derived from an EMBL/GenBank/DDBJ whole genome shotgun (WGS) entry which is preliminary data.</text>
</comment>
<sequence length="64" mass="7484">MRYVLCKKGKSGKTSSAGYVYIEEHGWINIELFLDRIRKYVKRFEQELGSTQKKAKLSLNQEVS</sequence>
<gene>
    <name evidence="1" type="ORF">Pmgp_01261</name>
</gene>
<reference evidence="1 2" key="1">
    <citation type="journal article" date="2018" name="Environ. Microbiol.">
        <title>Novel energy conservation strategies and behaviour of Pelotomaculum schinkii driving syntrophic propionate catabolism.</title>
        <authorList>
            <person name="Hidalgo-Ahumada C.A.P."/>
            <person name="Nobu M.K."/>
            <person name="Narihiro T."/>
            <person name="Tamaki H."/>
            <person name="Liu W.T."/>
            <person name="Kamagata Y."/>
            <person name="Stams A.J.M."/>
            <person name="Imachi H."/>
            <person name="Sousa D.Z."/>
        </authorList>
    </citation>
    <scope>NUCLEOTIDE SEQUENCE [LARGE SCALE GENOMIC DNA]</scope>
    <source>
        <strain evidence="1 2">MGP</strain>
    </source>
</reference>
<protein>
    <submittedName>
        <fullName evidence="1">Uncharacterized protein</fullName>
    </submittedName>
</protein>
<name>A0A4Y7RSZ9_9FIRM</name>
<keyword evidence="2" id="KW-1185">Reference proteome</keyword>
<evidence type="ECO:0000313" key="2">
    <source>
        <dbReference type="Proteomes" id="UP000297597"/>
    </source>
</evidence>
<organism evidence="1 2">
    <name type="scientific">Pelotomaculum propionicicum</name>
    <dbReference type="NCBI Taxonomy" id="258475"/>
    <lineage>
        <taxon>Bacteria</taxon>
        <taxon>Bacillati</taxon>
        <taxon>Bacillota</taxon>
        <taxon>Clostridia</taxon>
        <taxon>Eubacteriales</taxon>
        <taxon>Desulfotomaculaceae</taxon>
        <taxon>Pelotomaculum</taxon>
    </lineage>
</organism>
<accession>A0A4Y7RSZ9</accession>
<dbReference type="AlphaFoldDB" id="A0A4Y7RSZ9"/>
<evidence type="ECO:0000313" key="1">
    <source>
        <dbReference type="EMBL" id="TEB12105.1"/>
    </source>
</evidence>
<dbReference type="Proteomes" id="UP000297597">
    <property type="component" value="Unassembled WGS sequence"/>
</dbReference>
<dbReference type="EMBL" id="QFFZ01000009">
    <property type="protein sequence ID" value="TEB12105.1"/>
    <property type="molecule type" value="Genomic_DNA"/>
</dbReference>
<proteinExistence type="predicted"/>